<proteinExistence type="predicted"/>
<keyword evidence="1" id="KW-0449">Lipoprotein</keyword>
<evidence type="ECO:0000313" key="1">
    <source>
        <dbReference type="EMBL" id="QIA08202.1"/>
    </source>
</evidence>
<organism evidence="1 2">
    <name type="scientific">Draconibacterium halophilum</name>
    <dbReference type="NCBI Taxonomy" id="2706887"/>
    <lineage>
        <taxon>Bacteria</taxon>
        <taxon>Pseudomonadati</taxon>
        <taxon>Bacteroidota</taxon>
        <taxon>Bacteroidia</taxon>
        <taxon>Marinilabiliales</taxon>
        <taxon>Prolixibacteraceae</taxon>
        <taxon>Draconibacterium</taxon>
    </lineage>
</organism>
<sequence>MKKITILFLFFIGVFFTSCEYDLDINNSPNAPQEAAPDQRLPYVLAETVDFYGSHGTRTANLTQQLGYAYRPGYRYYMFQNWQFANNADAWVWQCWYGYAWVNIEEMLKDAEDVEAWHYTGAGKILKAFGTGTLVDAYGYIAYQDGIAGNIQPDYDDAEYVYSQILPLIDEGIADLEKTQGENAPDLSVGDVMYNGDIDKWIKFAYGVKARFMSHLSKKAEGTDLLAYNPAGILSNIAQSFQSNGDDAEYIGEDGDISARWCIQRQNIGSSNKPGKLWKDYLMNTVDTINGGDETWNSRVVDPRTEVLLPKILEGDNAGKFSFAVDLGETDHAPTTDDVNYVGMRSSEENPLFYTEKNSPYFLLSYSELKFIEAEIYFRQGSLESALTSYHDAIQANMDKLGIPANESAAFMGSEAVVQTASDLTLSHIMMQKYIACTYSPEVWTDMRRCDYCIGPDGTYDYAAGVYKGFDRPTFVYETAFPQDDDYIRRYQMAYYERYYNASKVEALGVFENEYMTTPVWWDIEE</sequence>
<dbReference type="Proteomes" id="UP000474630">
    <property type="component" value="Chromosome"/>
</dbReference>
<reference evidence="1 2" key="1">
    <citation type="submission" date="2020-02" db="EMBL/GenBank/DDBJ databases">
        <title>Genome sequencing for Draconibacterium sp. strain M1.</title>
        <authorList>
            <person name="Park S.-J."/>
        </authorList>
    </citation>
    <scope>NUCLEOTIDE SEQUENCE [LARGE SCALE GENOMIC DNA]</scope>
    <source>
        <strain evidence="1 2">M1</strain>
    </source>
</reference>
<dbReference type="AlphaFoldDB" id="A0A6C0RE91"/>
<protein>
    <submittedName>
        <fullName evidence="1">SusD/RagB family nutrient-binding outer membrane lipoprotein</fullName>
    </submittedName>
</protein>
<dbReference type="EMBL" id="CP048409">
    <property type="protein sequence ID" value="QIA08202.1"/>
    <property type="molecule type" value="Genomic_DNA"/>
</dbReference>
<dbReference type="KEGG" id="drc:G0Q07_10945"/>
<dbReference type="SUPFAM" id="SSF48452">
    <property type="entry name" value="TPR-like"/>
    <property type="match status" value="1"/>
</dbReference>
<keyword evidence="2" id="KW-1185">Reference proteome</keyword>
<dbReference type="RefSeq" id="WP_163346123.1">
    <property type="nucleotide sequence ID" value="NZ_CP048409.1"/>
</dbReference>
<evidence type="ECO:0000313" key="2">
    <source>
        <dbReference type="Proteomes" id="UP000474630"/>
    </source>
</evidence>
<dbReference type="InterPro" id="IPR041662">
    <property type="entry name" value="SusD-like_2"/>
</dbReference>
<gene>
    <name evidence="1" type="ORF">G0Q07_10945</name>
</gene>
<accession>A0A6C0RE91</accession>
<dbReference type="PROSITE" id="PS51257">
    <property type="entry name" value="PROKAR_LIPOPROTEIN"/>
    <property type="match status" value="1"/>
</dbReference>
<dbReference type="Gene3D" id="1.25.40.390">
    <property type="match status" value="1"/>
</dbReference>
<dbReference type="InterPro" id="IPR011990">
    <property type="entry name" value="TPR-like_helical_dom_sf"/>
</dbReference>
<name>A0A6C0RE91_9BACT</name>
<dbReference type="Pfam" id="PF12771">
    <property type="entry name" value="SusD-like_2"/>
    <property type="match status" value="1"/>
</dbReference>